<organism evidence="2 3">
    <name type="scientific">Algoriphagus halophilus</name>
    <dbReference type="NCBI Taxonomy" id="226505"/>
    <lineage>
        <taxon>Bacteria</taxon>
        <taxon>Pseudomonadati</taxon>
        <taxon>Bacteroidota</taxon>
        <taxon>Cytophagia</taxon>
        <taxon>Cytophagales</taxon>
        <taxon>Cyclobacteriaceae</taxon>
        <taxon>Algoriphagus</taxon>
    </lineage>
</organism>
<dbReference type="NCBIfam" id="NF033487">
    <property type="entry name" value="Lacal_2735_fam"/>
    <property type="match status" value="1"/>
</dbReference>
<evidence type="ECO:0000313" key="3">
    <source>
        <dbReference type="Proteomes" id="UP000185221"/>
    </source>
</evidence>
<evidence type="ECO:0008006" key="4">
    <source>
        <dbReference type="Google" id="ProtNLM"/>
    </source>
</evidence>
<dbReference type="AlphaFoldDB" id="A0A1N6DNV4"/>
<feature type="coiled-coil region" evidence="1">
    <location>
        <begin position="17"/>
        <end position="69"/>
    </location>
</feature>
<protein>
    <recommendedName>
        <fullName evidence="4">Lacal_2735 family protein</fullName>
    </recommendedName>
</protein>
<evidence type="ECO:0000256" key="1">
    <source>
        <dbReference type="SAM" id="Coils"/>
    </source>
</evidence>
<proteinExistence type="predicted"/>
<sequence>MWMEEWQELTKKHMFGIFKKKSKIDLLKEKYQKLQHESYKLSTVNRTESDKKLAEAEEVYEEIKALEKEEK</sequence>
<keyword evidence="1" id="KW-0175">Coiled coil</keyword>
<accession>A0A1N6DNV4</accession>
<keyword evidence="3" id="KW-1185">Reference proteome</keyword>
<dbReference type="EMBL" id="FSRC01000001">
    <property type="protein sequence ID" value="SIN72430.1"/>
    <property type="molecule type" value="Genomic_DNA"/>
</dbReference>
<reference evidence="3" key="1">
    <citation type="submission" date="2016-11" db="EMBL/GenBank/DDBJ databases">
        <authorList>
            <person name="Varghese N."/>
            <person name="Submissions S."/>
        </authorList>
    </citation>
    <scope>NUCLEOTIDE SEQUENCE [LARGE SCALE GENOMIC DNA]</scope>
    <source>
        <strain evidence="3">DSM 15292</strain>
    </source>
</reference>
<evidence type="ECO:0000313" key="2">
    <source>
        <dbReference type="EMBL" id="SIN72430.1"/>
    </source>
</evidence>
<name>A0A1N6DNV4_9BACT</name>
<dbReference type="Proteomes" id="UP000185221">
    <property type="component" value="Unassembled WGS sequence"/>
</dbReference>
<dbReference type="STRING" id="226505.SAMN05444394_1203"/>
<dbReference type="InterPro" id="IPR045493">
    <property type="entry name" value="DUF6435"/>
</dbReference>
<gene>
    <name evidence="2" type="ORF">SAMN05444394_1203</name>
</gene>